<dbReference type="Proteomes" id="UP000176626">
    <property type="component" value="Unassembled WGS sequence"/>
</dbReference>
<reference evidence="1 2" key="1">
    <citation type="journal article" date="2016" name="Nat. Commun.">
        <title>Thousands of microbial genomes shed light on interconnected biogeochemical processes in an aquifer system.</title>
        <authorList>
            <person name="Anantharaman K."/>
            <person name="Brown C.T."/>
            <person name="Hug L.A."/>
            <person name="Sharon I."/>
            <person name="Castelle C.J."/>
            <person name="Probst A.J."/>
            <person name="Thomas B.C."/>
            <person name="Singh A."/>
            <person name="Wilkins M.J."/>
            <person name="Karaoz U."/>
            <person name="Brodie E.L."/>
            <person name="Williams K.H."/>
            <person name="Hubbard S.S."/>
            <person name="Banfield J.F."/>
        </authorList>
    </citation>
    <scope>NUCLEOTIDE SEQUENCE [LARGE SCALE GENOMIC DNA]</scope>
</reference>
<dbReference type="AlphaFoldDB" id="A0A1G1ZVY3"/>
<evidence type="ECO:0000313" key="2">
    <source>
        <dbReference type="Proteomes" id="UP000176626"/>
    </source>
</evidence>
<gene>
    <name evidence="1" type="ORF">A2214_02015</name>
</gene>
<proteinExistence type="predicted"/>
<protein>
    <submittedName>
        <fullName evidence="1">Uncharacterized protein</fullName>
    </submittedName>
</protein>
<comment type="caution">
    <text evidence="1">The sequence shown here is derived from an EMBL/GenBank/DDBJ whole genome shotgun (WGS) entry which is preliminary data.</text>
</comment>
<accession>A0A1G1ZVY3</accession>
<name>A0A1G1ZVY3_9BACT</name>
<dbReference type="EMBL" id="MHJN01000040">
    <property type="protein sequence ID" value="OGY67997.1"/>
    <property type="molecule type" value="Genomic_DNA"/>
</dbReference>
<evidence type="ECO:0000313" key="1">
    <source>
        <dbReference type="EMBL" id="OGY67997.1"/>
    </source>
</evidence>
<organism evidence="1 2">
    <name type="scientific">Candidatus Harrisonbacteria bacterium RIFOXYA1_FULL_48_8</name>
    <dbReference type="NCBI Taxonomy" id="1798411"/>
    <lineage>
        <taxon>Bacteria</taxon>
        <taxon>Candidatus Harrisoniibacteriota</taxon>
    </lineage>
</organism>
<sequence>MSHQAGPAPQFSNRKAARLMAVGLLFIVAGLFGGTLFAGCGEAVSALTPTISPSVVPSNLPDRQAGSAPATTARERTIVVKLNCREWSDWIELPMDLKSWESETTDWIEFEFLNGCKKRFGKGEKAWWKETPARTFKVRGGGPEVTILIRQ</sequence>